<feature type="DNA-binding region" description="H-T-H motif" evidence="5">
    <location>
        <begin position="82"/>
        <end position="101"/>
    </location>
</feature>
<accession>A0A0E1WA01</accession>
<proteinExistence type="predicted"/>
<dbReference type="PANTHER" id="PTHR30055">
    <property type="entry name" value="HTH-TYPE TRANSCRIPTIONAL REGULATOR RUTR"/>
    <property type="match status" value="1"/>
</dbReference>
<evidence type="ECO:0000256" key="3">
    <source>
        <dbReference type="ARBA" id="ARBA00023125"/>
    </source>
</evidence>
<gene>
    <name evidence="8" type="ORF">BURPS1710A_0202</name>
</gene>
<dbReference type="PROSITE" id="PS01081">
    <property type="entry name" value="HTH_TETR_1"/>
    <property type="match status" value="1"/>
</dbReference>
<evidence type="ECO:0000256" key="4">
    <source>
        <dbReference type="ARBA" id="ARBA00023163"/>
    </source>
</evidence>
<dbReference type="Pfam" id="PF17918">
    <property type="entry name" value="TetR_C_15"/>
    <property type="match status" value="1"/>
</dbReference>
<dbReference type="InterPro" id="IPR023772">
    <property type="entry name" value="DNA-bd_HTH_TetR-type_CS"/>
</dbReference>
<keyword evidence="4" id="KW-0804">Transcription</keyword>
<dbReference type="AlphaFoldDB" id="A0A0E1WA01"/>
<feature type="domain" description="HTH tetR-type" evidence="7">
    <location>
        <begin position="59"/>
        <end position="119"/>
    </location>
</feature>
<dbReference type="GO" id="GO:0000976">
    <property type="term" value="F:transcription cis-regulatory region binding"/>
    <property type="evidence" value="ECO:0007669"/>
    <property type="project" value="TreeGrafter"/>
</dbReference>
<evidence type="ECO:0000256" key="6">
    <source>
        <dbReference type="SAM" id="MobiDB-lite"/>
    </source>
</evidence>
<dbReference type="EMBL" id="CM000832">
    <property type="protein sequence ID" value="EET09181.1"/>
    <property type="molecule type" value="Genomic_DNA"/>
</dbReference>
<dbReference type="PROSITE" id="PS50977">
    <property type="entry name" value="HTH_TETR_2"/>
    <property type="match status" value="1"/>
</dbReference>
<dbReference type="InterPro" id="IPR009057">
    <property type="entry name" value="Homeodomain-like_sf"/>
</dbReference>
<reference evidence="8" key="1">
    <citation type="submission" date="2009-05" db="EMBL/GenBank/DDBJ databases">
        <authorList>
            <person name="Harkins D.M."/>
            <person name="DeShazer D."/>
            <person name="Woods D.E."/>
            <person name="Brinkac L.M."/>
            <person name="Brown K.A."/>
            <person name="Hung G.C."/>
            <person name="Tuanyok A."/>
            <person name="Zhang B."/>
            <person name="Nierman W.C."/>
        </authorList>
    </citation>
    <scope>NUCLEOTIDE SEQUENCE [LARGE SCALE GENOMIC DNA]</scope>
    <source>
        <strain evidence="8">1710a</strain>
    </source>
</reference>
<dbReference type="InterPro" id="IPR001647">
    <property type="entry name" value="HTH_TetR"/>
</dbReference>
<dbReference type="SUPFAM" id="SSF48498">
    <property type="entry name" value="Tetracyclin repressor-like, C-terminal domain"/>
    <property type="match status" value="1"/>
</dbReference>
<dbReference type="PRINTS" id="PR00455">
    <property type="entry name" value="HTHTETR"/>
</dbReference>
<name>A0A0E1WA01_BURPE</name>
<dbReference type="SUPFAM" id="SSF46689">
    <property type="entry name" value="Homeodomain-like"/>
    <property type="match status" value="1"/>
</dbReference>
<keyword evidence="2" id="KW-0805">Transcription regulation</keyword>
<dbReference type="InterPro" id="IPR050109">
    <property type="entry name" value="HTH-type_TetR-like_transc_reg"/>
</dbReference>
<dbReference type="InterPro" id="IPR036271">
    <property type="entry name" value="Tet_transcr_reg_TetR-rel_C_sf"/>
</dbReference>
<sequence>MLTSWVDQAMMGVSFLSLFGSIRLAKMTSRHVQVSAPPDKSIAQPQPALRRRPRQRRAQASSAALQQAFVRVLLERGYAKATIREIAAVAGVSVGTFYEYFGDKESLAALTIHHYVKTLATRMRAVVDARRGERGRAVAAALIDAQVDAIEQDPRVWAAMFAIERKVSPIDAYRRHYDDYVALWRDALAGASDAPADARLDVTARVAHALCYGWVSQSLLTQGAKVDVAQLRDELHRAAGAYLAAAMDGGAGGGAAGG</sequence>
<evidence type="ECO:0000256" key="1">
    <source>
        <dbReference type="ARBA" id="ARBA00022491"/>
    </source>
</evidence>
<dbReference type="PANTHER" id="PTHR30055:SF226">
    <property type="entry name" value="HTH-TYPE TRANSCRIPTIONAL REGULATOR PKSA"/>
    <property type="match status" value="1"/>
</dbReference>
<dbReference type="SMR" id="A0A0E1WA01"/>
<organism evidence="8">
    <name type="scientific">Burkholderia pseudomallei 1710a</name>
    <dbReference type="NCBI Taxonomy" id="320371"/>
    <lineage>
        <taxon>Bacteria</taxon>
        <taxon>Pseudomonadati</taxon>
        <taxon>Pseudomonadota</taxon>
        <taxon>Betaproteobacteria</taxon>
        <taxon>Burkholderiales</taxon>
        <taxon>Burkholderiaceae</taxon>
        <taxon>Burkholderia</taxon>
        <taxon>pseudomallei group</taxon>
    </lineage>
</organism>
<keyword evidence="3 5" id="KW-0238">DNA-binding</keyword>
<dbReference type="InterPro" id="IPR041669">
    <property type="entry name" value="TetR_C_15"/>
</dbReference>
<dbReference type="Pfam" id="PF00440">
    <property type="entry name" value="TetR_N"/>
    <property type="match status" value="1"/>
</dbReference>
<dbReference type="GO" id="GO:0003700">
    <property type="term" value="F:DNA-binding transcription factor activity"/>
    <property type="evidence" value="ECO:0007669"/>
    <property type="project" value="TreeGrafter"/>
</dbReference>
<dbReference type="Gene3D" id="1.10.357.10">
    <property type="entry name" value="Tetracycline Repressor, domain 2"/>
    <property type="match status" value="1"/>
</dbReference>
<dbReference type="HOGENOM" id="CLU_069356_46_3_4"/>
<evidence type="ECO:0000256" key="2">
    <source>
        <dbReference type="ARBA" id="ARBA00023015"/>
    </source>
</evidence>
<evidence type="ECO:0000256" key="5">
    <source>
        <dbReference type="PROSITE-ProRule" id="PRU00335"/>
    </source>
</evidence>
<evidence type="ECO:0000259" key="7">
    <source>
        <dbReference type="PROSITE" id="PS50977"/>
    </source>
</evidence>
<protein>
    <submittedName>
        <fullName evidence="8">Transcriptional regulator, TetR family</fullName>
    </submittedName>
</protein>
<dbReference type="Proteomes" id="UP000001812">
    <property type="component" value="Chromosome I"/>
</dbReference>
<evidence type="ECO:0000313" key="8">
    <source>
        <dbReference type="EMBL" id="EET09181.1"/>
    </source>
</evidence>
<keyword evidence="1" id="KW-0678">Repressor</keyword>
<feature type="region of interest" description="Disordered" evidence="6">
    <location>
        <begin position="35"/>
        <end position="55"/>
    </location>
</feature>